<comment type="similarity">
    <text evidence="2 13">Belongs to the radical SAM superfamily. Biotin synthase family.</text>
</comment>
<dbReference type="GO" id="GO:0051539">
    <property type="term" value="F:4 iron, 4 sulfur cluster binding"/>
    <property type="evidence" value="ECO:0007669"/>
    <property type="project" value="UniProtKB-KW"/>
</dbReference>
<evidence type="ECO:0000256" key="8">
    <source>
        <dbReference type="ARBA" id="ARBA00022723"/>
    </source>
</evidence>
<dbReference type="UniPathway" id="UPA00078">
    <property type="reaction ID" value="UER00162"/>
</dbReference>
<evidence type="ECO:0000256" key="13">
    <source>
        <dbReference type="HAMAP-Rule" id="MF_01694"/>
    </source>
</evidence>
<keyword evidence="8 13" id="KW-0479">Metal-binding</keyword>
<keyword evidence="4 13" id="KW-0004">4Fe-4S</keyword>
<evidence type="ECO:0000256" key="7">
    <source>
        <dbReference type="ARBA" id="ARBA00022714"/>
    </source>
</evidence>
<feature type="binding site" evidence="13 14">
    <location>
        <position position="107"/>
    </location>
    <ligand>
        <name>[2Fe-2S] cluster</name>
        <dbReference type="ChEBI" id="CHEBI:190135"/>
    </ligand>
</feature>
<comment type="cofactor">
    <cofactor evidence="13 14">
        <name>[4Fe-4S] cluster</name>
        <dbReference type="ChEBI" id="CHEBI:49883"/>
    </cofactor>
    <text evidence="13 14">Binds 1 [4Fe-4S] cluster. The cluster is coordinated with 3 cysteines and an exchangeable S-adenosyl-L-methionine.</text>
</comment>
<dbReference type="NCBIfam" id="TIGR00433">
    <property type="entry name" value="bioB"/>
    <property type="match status" value="1"/>
</dbReference>
<dbReference type="PANTHER" id="PTHR22976:SF2">
    <property type="entry name" value="BIOTIN SYNTHASE, MITOCHONDRIAL"/>
    <property type="match status" value="1"/>
</dbReference>
<keyword evidence="17" id="KW-1185">Reference proteome</keyword>
<feature type="binding site" evidence="13 14">
    <location>
        <position position="67"/>
    </location>
    <ligand>
        <name>[4Fe-4S] cluster</name>
        <dbReference type="ChEBI" id="CHEBI:49883"/>
        <note>4Fe-4S-S-AdoMet</note>
    </ligand>
</feature>
<feature type="binding site" evidence="13 14">
    <location>
        <position position="143"/>
    </location>
    <ligand>
        <name>[2Fe-2S] cluster</name>
        <dbReference type="ChEBI" id="CHEBI:190135"/>
    </ligand>
</feature>
<name>A0A379MSW5_9BACT</name>
<dbReference type="SFLD" id="SFLDG01060">
    <property type="entry name" value="BATS_domain_containing"/>
    <property type="match status" value="1"/>
</dbReference>
<dbReference type="SFLD" id="SFLDS00029">
    <property type="entry name" value="Radical_SAM"/>
    <property type="match status" value="1"/>
</dbReference>
<dbReference type="InterPro" id="IPR024177">
    <property type="entry name" value="Biotin_synthase"/>
</dbReference>
<evidence type="ECO:0000256" key="10">
    <source>
        <dbReference type="ARBA" id="ARBA00023004"/>
    </source>
</evidence>
<dbReference type="OrthoDB" id="9786826at2"/>
<comment type="function">
    <text evidence="13">Catalyzes the conversion of dethiobiotin (DTB) to biotin by the insertion of a sulfur atom into dethiobiotin via a radical-based mechanism.</text>
</comment>
<evidence type="ECO:0000256" key="5">
    <source>
        <dbReference type="ARBA" id="ARBA00022679"/>
    </source>
</evidence>
<comment type="catalytic activity">
    <reaction evidence="12 13">
        <text>(4R,5S)-dethiobiotin + (sulfur carrier)-SH + 2 reduced [2Fe-2S]-[ferredoxin] + 2 S-adenosyl-L-methionine = (sulfur carrier)-H + biotin + 2 5'-deoxyadenosine + 2 L-methionine + 2 oxidized [2Fe-2S]-[ferredoxin]</text>
        <dbReference type="Rhea" id="RHEA:22060"/>
        <dbReference type="Rhea" id="RHEA-COMP:10000"/>
        <dbReference type="Rhea" id="RHEA-COMP:10001"/>
        <dbReference type="Rhea" id="RHEA-COMP:14737"/>
        <dbReference type="Rhea" id="RHEA-COMP:14739"/>
        <dbReference type="ChEBI" id="CHEBI:17319"/>
        <dbReference type="ChEBI" id="CHEBI:29917"/>
        <dbReference type="ChEBI" id="CHEBI:33737"/>
        <dbReference type="ChEBI" id="CHEBI:33738"/>
        <dbReference type="ChEBI" id="CHEBI:57586"/>
        <dbReference type="ChEBI" id="CHEBI:57844"/>
        <dbReference type="ChEBI" id="CHEBI:59789"/>
        <dbReference type="ChEBI" id="CHEBI:64428"/>
        <dbReference type="ChEBI" id="CHEBI:149473"/>
        <dbReference type="EC" id="2.8.1.6"/>
    </reaction>
</comment>
<evidence type="ECO:0000259" key="15">
    <source>
        <dbReference type="PROSITE" id="PS51918"/>
    </source>
</evidence>
<proteinExistence type="inferred from homology"/>
<reference evidence="16 17" key="1">
    <citation type="submission" date="2018-06" db="EMBL/GenBank/DDBJ databases">
        <authorList>
            <consortium name="Pathogen Informatics"/>
            <person name="Doyle S."/>
        </authorList>
    </citation>
    <scope>NUCLEOTIDE SEQUENCE [LARGE SCALE GENOMIC DNA]</scope>
    <source>
        <strain evidence="16 17">NCTC11190</strain>
    </source>
</reference>
<protein>
    <recommendedName>
        <fullName evidence="3 13">Biotin synthase</fullName>
        <ecNumber evidence="3 13">2.8.1.6</ecNumber>
    </recommendedName>
</protein>
<evidence type="ECO:0000256" key="4">
    <source>
        <dbReference type="ARBA" id="ARBA00022485"/>
    </source>
</evidence>
<evidence type="ECO:0000256" key="1">
    <source>
        <dbReference type="ARBA" id="ARBA00004942"/>
    </source>
</evidence>
<dbReference type="InterPro" id="IPR002684">
    <property type="entry name" value="Biotin_synth/BioAB"/>
</dbReference>
<keyword evidence="9 13" id="KW-0093">Biotin biosynthesis</keyword>
<dbReference type="GO" id="GO:0051537">
    <property type="term" value="F:2 iron, 2 sulfur cluster binding"/>
    <property type="evidence" value="ECO:0007669"/>
    <property type="project" value="UniProtKB-KW"/>
</dbReference>
<evidence type="ECO:0000256" key="14">
    <source>
        <dbReference type="PIRSR" id="PIRSR001619-1"/>
    </source>
</evidence>
<evidence type="ECO:0000313" key="16">
    <source>
        <dbReference type="EMBL" id="SUE34824.1"/>
    </source>
</evidence>
<evidence type="ECO:0000313" key="17">
    <source>
        <dbReference type="Proteomes" id="UP000255233"/>
    </source>
</evidence>
<dbReference type="RefSeq" id="WP_027291380.1">
    <property type="nucleotide sequence ID" value="NZ_UGVL01000001.1"/>
</dbReference>
<feature type="domain" description="Radical SAM core" evidence="15">
    <location>
        <begin position="45"/>
        <end position="275"/>
    </location>
</feature>
<evidence type="ECO:0000256" key="2">
    <source>
        <dbReference type="ARBA" id="ARBA00010765"/>
    </source>
</evidence>
<organism evidence="16 17">
    <name type="scientific">Rikenella microfusus</name>
    <dbReference type="NCBI Taxonomy" id="28139"/>
    <lineage>
        <taxon>Bacteria</taxon>
        <taxon>Pseudomonadati</taxon>
        <taxon>Bacteroidota</taxon>
        <taxon>Bacteroidia</taxon>
        <taxon>Bacteroidales</taxon>
        <taxon>Rikenellaceae</taxon>
        <taxon>Rikenella</taxon>
    </lineage>
</organism>
<keyword evidence="11 13" id="KW-0411">Iron-sulfur</keyword>
<dbReference type="AlphaFoldDB" id="A0A379MSW5"/>
<dbReference type="Proteomes" id="UP000255233">
    <property type="component" value="Unassembled WGS sequence"/>
</dbReference>
<comment type="cofactor">
    <cofactor evidence="14">
        <name>[2Fe-2S] cluster</name>
        <dbReference type="ChEBI" id="CHEBI:190135"/>
    </cofactor>
    <text evidence="14">Binds 1 [2Fe-2S] cluster. The cluster is coordinated with 3 cysteines and 1 arginine.</text>
</comment>
<dbReference type="HAMAP" id="MF_01694">
    <property type="entry name" value="BioB"/>
    <property type="match status" value="1"/>
</dbReference>
<dbReference type="Pfam" id="PF04055">
    <property type="entry name" value="Radical_SAM"/>
    <property type="match status" value="1"/>
</dbReference>
<evidence type="ECO:0000256" key="12">
    <source>
        <dbReference type="ARBA" id="ARBA00051157"/>
    </source>
</evidence>
<keyword evidence="10 13" id="KW-0408">Iron</keyword>
<keyword evidence="5 13" id="KW-0808">Transferase</keyword>
<evidence type="ECO:0000256" key="9">
    <source>
        <dbReference type="ARBA" id="ARBA00022756"/>
    </source>
</evidence>
<gene>
    <name evidence="16" type="primary">bioB_2</name>
    <name evidence="13" type="synonym">bioB</name>
    <name evidence="16" type="ORF">NCTC11190_02059</name>
</gene>
<dbReference type="Pfam" id="PF06968">
    <property type="entry name" value="BATS"/>
    <property type="match status" value="1"/>
</dbReference>
<evidence type="ECO:0000256" key="6">
    <source>
        <dbReference type="ARBA" id="ARBA00022691"/>
    </source>
</evidence>
<sequence>MKSLQELEAAISDGYPISYEEALDLLRRADTGALCSAADRIRHRFMGDTLDTCSIMNARSGRCSEDCKWCSQSVRHRTKIEVYPLTDTAEALRHARDNHDKGVGRFSLVTSGRTMTDAQVDRCAEIYRAIAAECPGFRGGRLCASMGLLTREQLLKLKAAGVGSYHCNIETAPSYFPKLCTTHTMEEKKRTIGWAREAGLKICSGGIIGMGETPEQRLEMAFALREMGVDSIPVNVLNPIPGTPLESTPPLSDDEILRTFALFRLINPAVYIRFAGGRTLLKPEVQEQALRSGVNAAIVGDLLTTIGSGIADDKRMFARCGFTF</sequence>
<dbReference type="STRING" id="880526.GCA_000427365_01759"/>
<keyword evidence="6 13" id="KW-0949">S-adenosyl-L-methionine</keyword>
<dbReference type="InterPro" id="IPR010722">
    <property type="entry name" value="BATS_dom"/>
</dbReference>
<dbReference type="EC" id="2.8.1.6" evidence="3 13"/>
<comment type="pathway">
    <text evidence="1 13">Cofactor biosynthesis; biotin biosynthesis; biotin from 7,8-diaminononanoate: step 2/2.</text>
</comment>
<comment type="subunit">
    <text evidence="13">Homodimer.</text>
</comment>
<dbReference type="PIRSF" id="PIRSF001619">
    <property type="entry name" value="Biotin_synth"/>
    <property type="match status" value="1"/>
</dbReference>
<dbReference type="Gene3D" id="3.20.20.70">
    <property type="entry name" value="Aldolase class I"/>
    <property type="match status" value="1"/>
</dbReference>
<feature type="binding site" evidence="13 14">
    <location>
        <position position="273"/>
    </location>
    <ligand>
        <name>[2Fe-2S] cluster</name>
        <dbReference type="ChEBI" id="CHEBI:190135"/>
    </ligand>
</feature>
<dbReference type="EMBL" id="UGVL01000001">
    <property type="protein sequence ID" value="SUE34824.1"/>
    <property type="molecule type" value="Genomic_DNA"/>
</dbReference>
<dbReference type="SMART" id="SM00729">
    <property type="entry name" value="Elp3"/>
    <property type="match status" value="1"/>
</dbReference>
<dbReference type="InterPro" id="IPR013785">
    <property type="entry name" value="Aldolase_TIM"/>
</dbReference>
<dbReference type="GO" id="GO:0009102">
    <property type="term" value="P:biotin biosynthetic process"/>
    <property type="evidence" value="ECO:0007669"/>
    <property type="project" value="UniProtKB-UniRule"/>
</dbReference>
<dbReference type="PROSITE" id="PS51918">
    <property type="entry name" value="RADICAL_SAM"/>
    <property type="match status" value="1"/>
</dbReference>
<dbReference type="InterPro" id="IPR058240">
    <property type="entry name" value="rSAM_sf"/>
</dbReference>
<dbReference type="InterPro" id="IPR007197">
    <property type="entry name" value="rSAM"/>
</dbReference>
<dbReference type="PANTHER" id="PTHR22976">
    <property type="entry name" value="BIOTIN SYNTHASE"/>
    <property type="match status" value="1"/>
</dbReference>
<feature type="binding site" evidence="13 14">
    <location>
        <position position="63"/>
    </location>
    <ligand>
        <name>[4Fe-4S] cluster</name>
        <dbReference type="ChEBI" id="CHEBI:49883"/>
        <note>4Fe-4S-S-AdoMet</note>
    </ligand>
</feature>
<dbReference type="InterPro" id="IPR006638">
    <property type="entry name" value="Elp3/MiaA/NifB-like_rSAM"/>
</dbReference>
<feature type="binding site" evidence="13 14">
    <location>
        <position position="70"/>
    </location>
    <ligand>
        <name>[4Fe-4S] cluster</name>
        <dbReference type="ChEBI" id="CHEBI:49883"/>
        <note>4Fe-4S-S-AdoMet</note>
    </ligand>
</feature>
<evidence type="ECO:0000256" key="3">
    <source>
        <dbReference type="ARBA" id="ARBA00012236"/>
    </source>
</evidence>
<accession>A0A379MSW5</accession>
<dbReference type="CDD" id="cd01335">
    <property type="entry name" value="Radical_SAM"/>
    <property type="match status" value="1"/>
</dbReference>
<dbReference type="GO" id="GO:0005506">
    <property type="term" value="F:iron ion binding"/>
    <property type="evidence" value="ECO:0007669"/>
    <property type="project" value="UniProtKB-UniRule"/>
</dbReference>
<dbReference type="SUPFAM" id="SSF102114">
    <property type="entry name" value="Radical SAM enzymes"/>
    <property type="match status" value="1"/>
</dbReference>
<evidence type="ECO:0000256" key="11">
    <source>
        <dbReference type="ARBA" id="ARBA00023014"/>
    </source>
</evidence>
<dbReference type="GO" id="GO:0004076">
    <property type="term" value="F:biotin synthase activity"/>
    <property type="evidence" value="ECO:0007669"/>
    <property type="project" value="UniProtKB-UniRule"/>
</dbReference>
<keyword evidence="7 13" id="KW-0001">2Fe-2S</keyword>
<dbReference type="SFLD" id="SFLDG01278">
    <property type="entry name" value="biotin_synthase_like"/>
    <property type="match status" value="1"/>
</dbReference>
<feature type="binding site" evidence="13 14">
    <location>
        <position position="203"/>
    </location>
    <ligand>
        <name>[2Fe-2S] cluster</name>
        <dbReference type="ChEBI" id="CHEBI:190135"/>
    </ligand>
</feature>
<comment type="cofactor">
    <cofactor evidence="13">
        <name>[2Fe-2S] cluster</name>
        <dbReference type="ChEBI" id="CHEBI:190135"/>
    </cofactor>
    <text evidence="13">Binds 1 [2Fe-2S] cluster. The cluster is coordinated with 3 cysteines and 1 arginine.</text>
</comment>
<dbReference type="SMART" id="SM00876">
    <property type="entry name" value="BATS"/>
    <property type="match status" value="1"/>
</dbReference>